<feature type="region of interest" description="Disordered" evidence="10">
    <location>
        <begin position="433"/>
        <end position="471"/>
    </location>
</feature>
<accession>A0A814TK85</accession>
<feature type="transmembrane region" description="Helical" evidence="9">
    <location>
        <begin position="315"/>
        <end position="339"/>
    </location>
</feature>
<comment type="caution">
    <text evidence="11">The sequence shown here is derived from an EMBL/GenBank/DDBJ whole genome shotgun (WGS) entry which is preliminary data.</text>
</comment>
<evidence type="ECO:0000313" key="11">
    <source>
        <dbReference type="EMBL" id="CAF1162849.1"/>
    </source>
</evidence>
<comment type="similarity">
    <text evidence="9">Belongs to the pannexin family.</text>
</comment>
<keyword evidence="6 9" id="KW-0406">Ion transport</keyword>
<name>A0A814TK85_ADIRI</name>
<dbReference type="GO" id="GO:0034220">
    <property type="term" value="P:monoatomic ion transmembrane transport"/>
    <property type="evidence" value="ECO:0007669"/>
    <property type="project" value="UniProtKB-KW"/>
</dbReference>
<evidence type="ECO:0000256" key="8">
    <source>
        <dbReference type="ARBA" id="ARBA00023303"/>
    </source>
</evidence>
<evidence type="ECO:0000256" key="2">
    <source>
        <dbReference type="ARBA" id="ARBA00022448"/>
    </source>
</evidence>
<dbReference type="GO" id="GO:0005886">
    <property type="term" value="C:plasma membrane"/>
    <property type="evidence" value="ECO:0007669"/>
    <property type="project" value="UniProtKB-SubCell"/>
</dbReference>
<gene>
    <name evidence="9" type="primary">inx</name>
    <name evidence="11" type="ORF">EDS130_LOCUS23239</name>
</gene>
<keyword evidence="4 9" id="KW-0812">Transmembrane</keyword>
<keyword evidence="5 9" id="KW-1133">Transmembrane helix</keyword>
<dbReference type="Pfam" id="PF00876">
    <property type="entry name" value="Innexin"/>
    <property type="match status" value="1"/>
</dbReference>
<reference evidence="11" key="1">
    <citation type="submission" date="2021-02" db="EMBL/GenBank/DDBJ databases">
        <authorList>
            <person name="Nowell W R."/>
        </authorList>
    </citation>
    <scope>NUCLEOTIDE SEQUENCE</scope>
</reference>
<dbReference type="GO" id="GO:0005921">
    <property type="term" value="C:gap junction"/>
    <property type="evidence" value="ECO:0007669"/>
    <property type="project" value="UniProtKB-UniRule"/>
</dbReference>
<dbReference type="Proteomes" id="UP000663852">
    <property type="component" value="Unassembled WGS sequence"/>
</dbReference>
<evidence type="ECO:0000256" key="10">
    <source>
        <dbReference type="SAM" id="MobiDB-lite"/>
    </source>
</evidence>
<evidence type="ECO:0000256" key="1">
    <source>
        <dbReference type="ARBA" id="ARBA00004651"/>
    </source>
</evidence>
<keyword evidence="7 9" id="KW-0472">Membrane</keyword>
<evidence type="ECO:0000256" key="6">
    <source>
        <dbReference type="ARBA" id="ARBA00023065"/>
    </source>
</evidence>
<comment type="subcellular location">
    <subcellularLocation>
        <location evidence="1 9">Cell membrane</location>
        <topology evidence="1 9">Multi-pass membrane protein</topology>
    </subcellularLocation>
</comment>
<feature type="compositionally biased region" description="Polar residues" evidence="10">
    <location>
        <begin position="444"/>
        <end position="471"/>
    </location>
</feature>
<organism evidence="11 12">
    <name type="scientific">Adineta ricciae</name>
    <name type="common">Rotifer</name>
    <dbReference type="NCBI Taxonomy" id="249248"/>
    <lineage>
        <taxon>Eukaryota</taxon>
        <taxon>Metazoa</taxon>
        <taxon>Spiralia</taxon>
        <taxon>Gnathifera</taxon>
        <taxon>Rotifera</taxon>
        <taxon>Eurotatoria</taxon>
        <taxon>Bdelloidea</taxon>
        <taxon>Adinetida</taxon>
        <taxon>Adinetidae</taxon>
        <taxon>Adineta</taxon>
    </lineage>
</organism>
<evidence type="ECO:0000313" key="12">
    <source>
        <dbReference type="Proteomes" id="UP000663852"/>
    </source>
</evidence>
<dbReference type="PANTHER" id="PTHR11893:SF36">
    <property type="entry name" value="INNEXIN-5"/>
    <property type="match status" value="1"/>
</dbReference>
<feature type="transmembrane region" description="Helical" evidence="9">
    <location>
        <begin position="224"/>
        <end position="249"/>
    </location>
</feature>
<dbReference type="EMBL" id="CAJNOJ010000126">
    <property type="protein sequence ID" value="CAF1162849.1"/>
    <property type="molecule type" value="Genomic_DNA"/>
</dbReference>
<sequence length="471" mass="56029">MHFEDKRRERKLDGEKQLTSREVKQTIETFLKNSHPSQNSGWNVLEPKHLQCTKANQCECADGLIFDFTIRSLYVERKRIRVPAQFTGGYEKYANDICWIMNTYYVPMEHDIPHAETTRYERMLKYYQWSPFILLFMALCFYFPRMLWRSLNNKSGLDIEKLVDAALKQEQQVEEREKAVDYIVNSIRVYIENRYTSPAQHPNHTKSVPQKFWYNITFWRHRHLSAFIVILFTFVKFLFLFNSLVQIFLLNVFLGNEYHLFGIEVIIKFMRGLDWGESKRFPRVTLCDFHIREIGIIHRYTVQCVLPINLFNEKIFLILWFWIILLAAFNICDFISWLLRILRVDGRSAYVQRKLALNRAVPRDSADGRIKSDNDQLHEKLRTRAFVRDYLQEDGCFALRLLARNGQDIIVGDIIDKLYTHFCATYDRNHLNSDRPRLPPSKFDPNSSFSPSIRPRSNPTETLLNNNDDHQ</sequence>
<comment type="function">
    <text evidence="9">Structural component of the gap junctions.</text>
</comment>
<evidence type="ECO:0000256" key="5">
    <source>
        <dbReference type="ARBA" id="ARBA00022989"/>
    </source>
</evidence>
<keyword evidence="2 9" id="KW-0813">Transport</keyword>
<dbReference type="PANTHER" id="PTHR11893">
    <property type="entry name" value="INNEXIN"/>
    <property type="match status" value="1"/>
</dbReference>
<dbReference type="PROSITE" id="PS51013">
    <property type="entry name" value="PANNEXIN"/>
    <property type="match status" value="1"/>
</dbReference>
<dbReference type="AlphaFoldDB" id="A0A814TK85"/>
<evidence type="ECO:0000256" key="3">
    <source>
        <dbReference type="ARBA" id="ARBA00022475"/>
    </source>
</evidence>
<dbReference type="InterPro" id="IPR000990">
    <property type="entry name" value="Innexin"/>
</dbReference>
<dbReference type="PRINTS" id="PR01262">
    <property type="entry name" value="INNEXIN"/>
</dbReference>
<keyword evidence="3" id="KW-1003">Cell membrane</keyword>
<comment type="caution">
    <text evidence="9">Lacks conserved residue(s) required for the propagation of feature annotation.</text>
</comment>
<evidence type="ECO:0000256" key="7">
    <source>
        <dbReference type="ARBA" id="ARBA00023136"/>
    </source>
</evidence>
<proteinExistence type="inferred from homology"/>
<protein>
    <recommendedName>
        <fullName evidence="9">Innexin</fullName>
    </recommendedName>
</protein>
<feature type="transmembrane region" description="Helical" evidence="9">
    <location>
        <begin position="126"/>
        <end position="144"/>
    </location>
</feature>
<keyword evidence="8 9" id="KW-0407">Ion channel</keyword>
<evidence type="ECO:0000256" key="9">
    <source>
        <dbReference type="RuleBase" id="RU010713"/>
    </source>
</evidence>
<dbReference type="OrthoDB" id="5867527at2759"/>
<evidence type="ECO:0000256" key="4">
    <source>
        <dbReference type="ARBA" id="ARBA00022692"/>
    </source>
</evidence>